<evidence type="ECO:0000259" key="5">
    <source>
        <dbReference type="Pfam" id="PF00460"/>
    </source>
</evidence>
<dbReference type="GO" id="GO:0071978">
    <property type="term" value="P:bacterial-type flagellum-dependent swarming motility"/>
    <property type="evidence" value="ECO:0007669"/>
    <property type="project" value="TreeGrafter"/>
</dbReference>
<feature type="domain" description="Flagellar hook protein FlgE/F/G-like D1" evidence="7">
    <location>
        <begin position="97"/>
        <end position="172"/>
    </location>
</feature>
<dbReference type="InterPro" id="IPR010930">
    <property type="entry name" value="Flg_bb/hook_C_dom"/>
</dbReference>
<comment type="similarity">
    <text evidence="2 4">Belongs to the flagella basal body rod proteins family.</text>
</comment>
<accession>A0A6H1WTL6</accession>
<dbReference type="SUPFAM" id="SSF117143">
    <property type="entry name" value="Flagellar hook protein flgE"/>
    <property type="match status" value="1"/>
</dbReference>
<reference evidence="8 9" key="1">
    <citation type="submission" date="2019-08" db="EMBL/GenBank/DDBJ databases">
        <title>Complete genome sequence of Thermosulfurimonas marina SU872T, an anaerobic thermophilic chemolithoautotrophic bacterium isolated from a shallow marine hydrothermal vent.</title>
        <authorList>
            <person name="Allioux M."/>
            <person name="Jebbar M."/>
            <person name="Slobodkina G."/>
            <person name="Slobodkin A."/>
            <person name="Moalic Y."/>
            <person name="Frolova A."/>
            <person name="Shao Z."/>
            <person name="Alain K."/>
        </authorList>
    </citation>
    <scope>NUCLEOTIDE SEQUENCE [LARGE SCALE GENOMIC DNA]</scope>
    <source>
        <strain evidence="8 9">SU872</strain>
    </source>
</reference>
<keyword evidence="3 4" id="KW-0975">Bacterial flagellum</keyword>
<dbReference type="NCBIfam" id="TIGR03506">
    <property type="entry name" value="FlgEFG_subfam"/>
    <property type="match status" value="1"/>
</dbReference>
<feature type="domain" description="Flagellar basal-body/hook protein C-terminal" evidence="6">
    <location>
        <begin position="215"/>
        <end position="258"/>
    </location>
</feature>
<dbReference type="Pfam" id="PF06429">
    <property type="entry name" value="Flg_bbr_C"/>
    <property type="match status" value="1"/>
</dbReference>
<evidence type="ECO:0000256" key="1">
    <source>
        <dbReference type="ARBA" id="ARBA00004117"/>
    </source>
</evidence>
<dbReference type="KEGG" id="tmai:FVE67_07045"/>
<evidence type="ECO:0000259" key="7">
    <source>
        <dbReference type="Pfam" id="PF22692"/>
    </source>
</evidence>
<evidence type="ECO:0000256" key="3">
    <source>
        <dbReference type="ARBA" id="ARBA00023143"/>
    </source>
</evidence>
<dbReference type="EMBL" id="CP042909">
    <property type="protein sequence ID" value="QJA06565.1"/>
    <property type="molecule type" value="Genomic_DNA"/>
</dbReference>
<gene>
    <name evidence="8" type="primary">flgF</name>
    <name evidence="8" type="ORF">FVE67_07045</name>
</gene>
<evidence type="ECO:0000256" key="4">
    <source>
        <dbReference type="RuleBase" id="RU362116"/>
    </source>
</evidence>
<dbReference type="InterPro" id="IPR001444">
    <property type="entry name" value="Flag_bb_rod_N"/>
</dbReference>
<dbReference type="Proteomes" id="UP000501253">
    <property type="component" value="Chromosome"/>
</dbReference>
<dbReference type="Pfam" id="PF22692">
    <property type="entry name" value="LlgE_F_G_D1"/>
    <property type="match status" value="1"/>
</dbReference>
<dbReference type="PANTHER" id="PTHR30435">
    <property type="entry name" value="FLAGELLAR PROTEIN"/>
    <property type="match status" value="1"/>
</dbReference>
<dbReference type="GO" id="GO:0030694">
    <property type="term" value="C:bacterial-type flagellum basal body, rod"/>
    <property type="evidence" value="ECO:0007669"/>
    <property type="project" value="InterPro"/>
</dbReference>
<evidence type="ECO:0000259" key="6">
    <source>
        <dbReference type="Pfam" id="PF06429"/>
    </source>
</evidence>
<proteinExistence type="inferred from homology"/>
<keyword evidence="8" id="KW-0969">Cilium</keyword>
<dbReference type="AlphaFoldDB" id="A0A6H1WTL6"/>
<dbReference type="NCBIfam" id="TIGR02490">
    <property type="entry name" value="flgF"/>
    <property type="match status" value="1"/>
</dbReference>
<evidence type="ECO:0000313" key="8">
    <source>
        <dbReference type="EMBL" id="QJA06565.1"/>
    </source>
</evidence>
<keyword evidence="8" id="KW-0966">Cell projection</keyword>
<keyword evidence="9" id="KW-1185">Reference proteome</keyword>
<organism evidence="8 9">
    <name type="scientific">Thermosulfurimonas marina</name>
    <dbReference type="NCBI Taxonomy" id="2047767"/>
    <lineage>
        <taxon>Bacteria</taxon>
        <taxon>Pseudomonadati</taxon>
        <taxon>Thermodesulfobacteriota</taxon>
        <taxon>Thermodesulfobacteria</taxon>
        <taxon>Thermodesulfobacteriales</taxon>
        <taxon>Thermodesulfobacteriaceae</taxon>
        <taxon>Thermosulfurimonas</taxon>
    </lineage>
</organism>
<feature type="domain" description="Flagellar basal body rod protein N-terminal" evidence="5">
    <location>
        <begin position="27"/>
        <end position="51"/>
    </location>
</feature>
<dbReference type="InterPro" id="IPR053967">
    <property type="entry name" value="LlgE_F_G-like_D1"/>
</dbReference>
<protein>
    <submittedName>
        <fullName evidence="8">Flagellar basal-body rod protein FlgF</fullName>
    </submittedName>
</protein>
<keyword evidence="8" id="KW-0282">Flagellum</keyword>
<sequence length="264" mass="29114">MGLAFTSGAMAGIKVNPQLGVLEALEAGQLLERRLAVTTHNLANVDTPGYKRDRLSFREYLLPKIGPNYRRIFKEIRQYTDFEQGEIRPTGNPLDLALVGEGFFKVLTPEGVAYTRAGNFTLDREGRLVTPQGWPVLADGAPVILDPGLARGGLITLPRERILIHDDGTISVDGTTVARLDVVTFDDLSKLKKVGQNLFRAEGAQERPAENFQVRQGYLEGSNVNPLTEVVHLIEIHREFEAVQKAIRSADEATGRLIETTGRV</sequence>
<dbReference type="Pfam" id="PF00460">
    <property type="entry name" value="Flg_bb_rod"/>
    <property type="match status" value="1"/>
</dbReference>
<evidence type="ECO:0000313" key="9">
    <source>
        <dbReference type="Proteomes" id="UP000501253"/>
    </source>
</evidence>
<dbReference type="InterPro" id="IPR012836">
    <property type="entry name" value="FlgF"/>
</dbReference>
<dbReference type="InterPro" id="IPR020013">
    <property type="entry name" value="Flagellar_FlgE/F/G"/>
</dbReference>
<dbReference type="PANTHER" id="PTHR30435:SF19">
    <property type="entry name" value="FLAGELLAR BASAL-BODY ROD PROTEIN FLGG"/>
    <property type="match status" value="1"/>
</dbReference>
<name>A0A6H1WTL6_9BACT</name>
<evidence type="ECO:0000256" key="2">
    <source>
        <dbReference type="ARBA" id="ARBA00009677"/>
    </source>
</evidence>
<comment type="subcellular location">
    <subcellularLocation>
        <location evidence="1 4">Bacterial flagellum basal body</location>
    </subcellularLocation>
</comment>
<dbReference type="InterPro" id="IPR037925">
    <property type="entry name" value="FlgE/F/G-like"/>
</dbReference>